<dbReference type="Proteomes" id="UP000232488">
    <property type="component" value="Segment"/>
</dbReference>
<dbReference type="RefSeq" id="YP_009507565.1">
    <property type="nucleotide sequence ID" value="NC_038553.1"/>
</dbReference>
<keyword evidence="2" id="KW-1185">Reference proteome</keyword>
<evidence type="ECO:0000313" key="2">
    <source>
        <dbReference type="Proteomes" id="UP000232488"/>
    </source>
</evidence>
<gene>
    <name evidence="1" type="primary">HaV53_ORF168</name>
</gene>
<organism evidence="1 2">
    <name type="scientific">Heterosigma akashiwo virus 01</name>
    <name type="common">HaV01</name>
    <dbReference type="NCBI Taxonomy" id="97195"/>
    <lineage>
        <taxon>Viruses</taxon>
        <taxon>Varidnaviria</taxon>
        <taxon>Bamfordvirae</taxon>
        <taxon>Nucleocytoviricota</taxon>
        <taxon>Megaviricetes</taxon>
        <taxon>Algavirales</taxon>
        <taxon>Phycodnaviridae</taxon>
        <taxon>Raphidovirus</taxon>
        <taxon>Raphidovirus japonicum</taxon>
    </lineage>
</organism>
<dbReference type="GeneID" id="37618549"/>
<accession>A0A1C9C5D3</accession>
<name>A0A1C9C5D3_HAV01</name>
<protein>
    <submittedName>
        <fullName evidence="1">Uncharacterized protein</fullName>
    </submittedName>
</protein>
<dbReference type="KEGG" id="vg:37618549"/>
<evidence type="ECO:0000313" key="1">
    <source>
        <dbReference type="EMBL" id="AOM63499.1"/>
    </source>
</evidence>
<reference evidence="1 2" key="1">
    <citation type="submission" date="2016-03" db="EMBL/GenBank/DDBJ databases">
        <title>Genome sequences of a Phycodnavirus, Heterosigma akashiwo virus strain 53.</title>
        <authorList>
            <person name="Ueki S."/>
            <person name="Ogura Y."/>
            <person name="Hayashi T."/>
        </authorList>
    </citation>
    <scope>NUCLEOTIDE SEQUENCE [LARGE SCALE GENOMIC DNA]</scope>
    <source>
        <strain evidence="1">HaV53</strain>
    </source>
</reference>
<proteinExistence type="predicted"/>
<sequence>MISIKQINFALPIRHHFDANDFKIFEIDDNFKHLTIDYQKVYYNFPPSSMPQNTYCIECNRTGVHAPECTTQKTNRNVYLTTEGYMNENLPEDEMFIVIGDNVTSVLWNDHIKTKDEGTCKKKKRGRPKKTVKQKDKWLNTEKRFGNHIQIQYNYLKNNEEYSISIKISRKSIRFLYVPHDKNIFNHVVRRTFQKISDILDENEELDMNNLFVEGLNLQFQMVFPFDNDRFRDLYNVGDLHEDRDILGLTARTLTPMKEENVTHAKAMVLKFAHKTIHHKYSTMIYRSGNVLVSIGNCVPNDVKNRRCYVDRKFSDDDDAIFFDIREYKLTKETMRVIDTIHEFIVGYIRDHPKEQKPKKRLSKKSKKVLKTMKMFSNRLDGFQPKVCSKGNRPIPYGFYGKCQNMNSYKANNDGYPCCKRIRNLREHLSRNFSFETKILKGNIVPGGYAVYNGYEVEIEDVDRKTLTVRLNDGSIEKIRREDFDTEYFISHELRAVPYKKLLQCITSQYPLMTPTRDIFDEFSERISMFDVEELSEPFEIVTPLFEPLPQGEYDRIYVLPQNLINVGMIIEPGNDKAYIYDEYGNSVVYRLKSRKVQTMRTYVVIPGLYSPTKNIFISYKKLRTKYRDKMKPRITNTILYERDGKWFMFKHRTYVALRAINDKQFGDRQNNKIVGFATKHKISKNSWFVFERTTNGLFLPSMRCPEPIFLNDNVISKYR</sequence>
<dbReference type="EMBL" id="KX008963">
    <property type="protein sequence ID" value="AOM63499.1"/>
    <property type="molecule type" value="Genomic_DNA"/>
</dbReference>
<organismHost>
    <name type="scientific">Heterosigma akashiwo</name>
    <name type="common">Chromophytic alga</name>
    <name type="synonym">Heterosigma carterae</name>
    <dbReference type="NCBI Taxonomy" id="2829"/>
</organismHost>